<evidence type="ECO:0000259" key="6">
    <source>
        <dbReference type="Pfam" id="PF04003"/>
    </source>
</evidence>
<evidence type="ECO:0000313" key="8">
    <source>
        <dbReference type="Proteomes" id="UP000039865"/>
    </source>
</evidence>
<dbReference type="OrthoDB" id="338608at2759"/>
<dbReference type="SUPFAM" id="SSF50978">
    <property type="entry name" value="WD40 repeat-like"/>
    <property type="match status" value="2"/>
</dbReference>
<keyword evidence="8" id="KW-1185">Reference proteome</keyword>
<evidence type="ECO:0000256" key="5">
    <source>
        <dbReference type="SAM" id="Coils"/>
    </source>
</evidence>
<dbReference type="Proteomes" id="UP000039865">
    <property type="component" value="Unassembled WGS sequence"/>
</dbReference>
<feature type="repeat" description="WD" evidence="4">
    <location>
        <begin position="650"/>
        <end position="691"/>
    </location>
</feature>
<dbReference type="InterPro" id="IPR020472">
    <property type="entry name" value="WD40_PAC1"/>
</dbReference>
<dbReference type="InterPro" id="IPR001680">
    <property type="entry name" value="WD40_rpt"/>
</dbReference>
<dbReference type="PANTHER" id="PTHR19853">
    <property type="entry name" value="WD REPEAT CONTAINING PROTEIN 3 WDR3"/>
    <property type="match status" value="1"/>
</dbReference>
<dbReference type="Pfam" id="PF04003">
    <property type="entry name" value="Utp12"/>
    <property type="match status" value="1"/>
</dbReference>
<dbReference type="GO" id="GO:0034388">
    <property type="term" value="C:Pwp2p-containing subcomplex of 90S preribosome"/>
    <property type="evidence" value="ECO:0007669"/>
    <property type="project" value="TreeGrafter"/>
</dbReference>
<dbReference type="OMA" id="NEVQCRF"/>
<dbReference type="GO" id="GO:0030515">
    <property type="term" value="F:snoRNA binding"/>
    <property type="evidence" value="ECO:0007669"/>
    <property type="project" value="TreeGrafter"/>
</dbReference>
<sequence length="964" mass="111060">MVKAYLKYVQADVIGGLVGNQCNIEYCSVQYEDGTVKGFYLVSGCNEVIVFTNINTGEVDFKLYDPEAINGQVRALKVSKNLLAAGFNDGTIKIYDLALEEYEIKEVHKYSFHRSAITCITFFDDNTRMASGSQDTYIVIYDLISDIAQFKLMGHNEQITQLQNLNFNNASTGHQQQILISSSKDGMLKFWDIDQQSCLLNASDQYLSPIEDFAVIPELKLIIAGSQDNQLRLFRVFLEQDTQQVSCKLVGGFKKDSGSKLLEIHYSQLDRLITLISSDNIFEIIKVNIDKKDSLIKKLLRLSKRKALKRKQREEDLDQEVENEVKEVIIDKDQILSDFESGNYDVSVHFSKQLAFEMDSQTKIKSISTQKIKTKSALNTLAIFAAFHSNQIQWLNYDLDSEKKDKVIPKTQKIFGELESHKLAIRSVQISENDGIMATASFDSVKVWQIDFNSQQESLKMRCSQSIDQQNVTAIMIIPGNKYVLMGTKDGSLILHDIQSNDVVFEEVKNKHNKEIWELAMHTNPQIPDAKGKLMIASCSSDKTIKFWTLVQSTTTMKVKLQLYQKIESTDEVMGVKFSPDGKYFVFSLLDQTMKICYLDSMKLSLNLYGHKLPILSFDISSDNNLLVSCSADKNIKIWGMDFGDIHKSIFAHQDSITCVRFIKETHYFMSCSKDREVKFFDADTYDEVFVFDNFFGEVWGLACSSIGDFFVTVCADKCIRVWRQTQEQVFIDEERERREEKAMLKDAEKEYQEIDLAKQNQLDPFSKDKIMKIETIAAFKKTSENLRYGEDLMEALEMAEQFKEEIEQYEMQLEECEKSKSKNRPPKPKASPMFNNRNIFQHVLIHLKAIRTSEIENTLRFLNYKQCTQLLYYLEHLIRNNIDLDLATRCALYILEAYQPQIQMTTELIPLVKSISQNMRSHYKQMRDIIGMNVSALKILEKEVTQAANQQISFKDFNQPFSF</sequence>
<dbReference type="GO" id="GO:0032040">
    <property type="term" value="C:small-subunit processome"/>
    <property type="evidence" value="ECO:0007669"/>
    <property type="project" value="TreeGrafter"/>
</dbReference>
<feature type="coiled-coil region" evidence="5">
    <location>
        <begin position="793"/>
        <end position="820"/>
    </location>
</feature>
<keyword evidence="5" id="KW-0175">Coiled coil</keyword>
<keyword evidence="2" id="KW-0677">Repeat</keyword>
<feature type="repeat" description="WD" evidence="4">
    <location>
        <begin position="110"/>
        <end position="143"/>
    </location>
</feature>
<dbReference type="InterPro" id="IPR036322">
    <property type="entry name" value="WD40_repeat_dom_sf"/>
</dbReference>
<keyword evidence="1 4" id="KW-0853">WD repeat</keyword>
<evidence type="ECO:0000256" key="3">
    <source>
        <dbReference type="ARBA" id="ARBA00038229"/>
    </source>
</evidence>
<dbReference type="EMBL" id="CCKQ01014533">
    <property type="protein sequence ID" value="CDW86307.1"/>
    <property type="molecule type" value="Genomic_DNA"/>
</dbReference>
<evidence type="ECO:0000256" key="1">
    <source>
        <dbReference type="ARBA" id="ARBA00022574"/>
    </source>
</evidence>
<reference evidence="7 8" key="1">
    <citation type="submission" date="2014-06" db="EMBL/GenBank/DDBJ databases">
        <authorList>
            <person name="Swart Estienne"/>
        </authorList>
    </citation>
    <scope>NUCLEOTIDE SEQUENCE [LARGE SCALE GENOMIC DNA]</scope>
    <source>
        <strain evidence="7 8">130c</strain>
    </source>
</reference>
<dbReference type="PROSITE" id="PS50294">
    <property type="entry name" value="WD_REPEATS_REGION"/>
    <property type="match status" value="2"/>
</dbReference>
<feature type="domain" description="Small-subunit processome Utp12" evidence="6">
    <location>
        <begin position="846"/>
        <end position="942"/>
    </location>
</feature>
<dbReference type="Gene3D" id="2.130.10.10">
    <property type="entry name" value="YVTN repeat-like/Quinoprotein amine dehydrogenase"/>
    <property type="match status" value="3"/>
</dbReference>
<feature type="repeat" description="WD" evidence="4">
    <location>
        <begin position="608"/>
        <end position="649"/>
    </location>
</feature>
<dbReference type="Pfam" id="PF25172">
    <property type="entry name" value="Beta-prop_WDR3_2nd"/>
    <property type="match status" value="1"/>
</dbReference>
<dbReference type="FunCoup" id="A0A078AYL7">
    <property type="interactions" value="287"/>
</dbReference>
<evidence type="ECO:0000313" key="7">
    <source>
        <dbReference type="EMBL" id="CDW86307.1"/>
    </source>
</evidence>
<dbReference type="InterPro" id="IPR007148">
    <property type="entry name" value="SSU_processome_Utp12"/>
</dbReference>
<feature type="repeat" description="WD" evidence="4">
    <location>
        <begin position="177"/>
        <end position="201"/>
    </location>
</feature>
<comment type="similarity">
    <text evidence="3">Belongs to the WD repeat WDR3/UTP12 family.</text>
</comment>
<feature type="coiled-coil region" evidence="5">
    <location>
        <begin position="731"/>
        <end position="758"/>
    </location>
</feature>
<gene>
    <name evidence="7" type="primary">Contig11474.g12274</name>
    <name evidence="7" type="ORF">STYLEM_15401</name>
</gene>
<dbReference type="PROSITE" id="PS50082">
    <property type="entry name" value="WD_REPEATS_2"/>
    <property type="match status" value="4"/>
</dbReference>
<dbReference type="Pfam" id="PF00400">
    <property type="entry name" value="WD40"/>
    <property type="match status" value="2"/>
</dbReference>
<dbReference type="InterPro" id="IPR051570">
    <property type="entry name" value="TBC1_cilium_biogenesis"/>
</dbReference>
<dbReference type="InParanoid" id="A0A078AYL7"/>
<organism evidence="7 8">
    <name type="scientific">Stylonychia lemnae</name>
    <name type="common">Ciliate</name>
    <dbReference type="NCBI Taxonomy" id="5949"/>
    <lineage>
        <taxon>Eukaryota</taxon>
        <taxon>Sar</taxon>
        <taxon>Alveolata</taxon>
        <taxon>Ciliophora</taxon>
        <taxon>Intramacronucleata</taxon>
        <taxon>Spirotrichea</taxon>
        <taxon>Stichotrichia</taxon>
        <taxon>Sporadotrichida</taxon>
        <taxon>Oxytrichidae</taxon>
        <taxon>Stylonychinae</taxon>
        <taxon>Stylonychia</taxon>
    </lineage>
</organism>
<dbReference type="InterPro" id="IPR015943">
    <property type="entry name" value="WD40/YVTN_repeat-like_dom_sf"/>
</dbReference>
<dbReference type="SMART" id="SM00320">
    <property type="entry name" value="WD40"/>
    <property type="match status" value="11"/>
</dbReference>
<evidence type="ECO:0000256" key="4">
    <source>
        <dbReference type="PROSITE-ProRule" id="PRU00221"/>
    </source>
</evidence>
<name>A0A078AYL7_STYLE</name>
<dbReference type="GO" id="GO:0030490">
    <property type="term" value="P:maturation of SSU-rRNA"/>
    <property type="evidence" value="ECO:0007669"/>
    <property type="project" value="TreeGrafter"/>
</dbReference>
<evidence type="ECO:0000256" key="2">
    <source>
        <dbReference type="ARBA" id="ARBA00022737"/>
    </source>
</evidence>
<accession>A0A078AYL7</accession>
<dbReference type="CDD" id="cd00200">
    <property type="entry name" value="WD40"/>
    <property type="match status" value="1"/>
</dbReference>
<dbReference type="PRINTS" id="PR00320">
    <property type="entry name" value="GPROTEINBRPT"/>
</dbReference>
<protein>
    <submittedName>
        <fullName evidence="7">Wd domain-containing protein</fullName>
    </submittedName>
</protein>
<dbReference type="AlphaFoldDB" id="A0A078AYL7"/>
<proteinExistence type="inferred from homology"/>
<dbReference type="PANTHER" id="PTHR19853:SF0">
    <property type="entry name" value="WD REPEAT-CONTAINING PROTEIN 3"/>
    <property type="match status" value="1"/>
</dbReference>